<dbReference type="SUPFAM" id="SSF54495">
    <property type="entry name" value="UBC-like"/>
    <property type="match status" value="1"/>
</dbReference>
<feature type="compositionally biased region" description="Basic and acidic residues" evidence="1">
    <location>
        <begin position="63"/>
        <end position="72"/>
    </location>
</feature>
<name>A0AAV9PQ08_9PEZI</name>
<dbReference type="AlphaFoldDB" id="A0AAV9PQ08"/>
<keyword evidence="4" id="KW-1185">Reference proteome</keyword>
<evidence type="ECO:0000259" key="2">
    <source>
        <dbReference type="PROSITE" id="PS50127"/>
    </source>
</evidence>
<feature type="region of interest" description="Disordered" evidence="1">
    <location>
        <begin position="38"/>
        <end position="80"/>
    </location>
</feature>
<comment type="caution">
    <text evidence="3">The sequence shown here is derived from an EMBL/GenBank/DDBJ whole genome shotgun (WGS) entry which is preliminary data.</text>
</comment>
<feature type="domain" description="UBC core" evidence="2">
    <location>
        <begin position="129"/>
        <end position="257"/>
    </location>
</feature>
<dbReference type="EC" id="2.3.2.23" evidence="3"/>
<dbReference type="Gene3D" id="3.10.110.10">
    <property type="entry name" value="Ubiquitin Conjugating Enzyme"/>
    <property type="match status" value="1"/>
</dbReference>
<accession>A0AAV9PQ08</accession>
<protein>
    <submittedName>
        <fullName evidence="3">Ubiquitin-conjugating enzyme E2 D2</fullName>
        <ecNumber evidence="3">2.3.2.23</ecNumber>
    </submittedName>
</protein>
<feature type="compositionally biased region" description="Polar residues" evidence="1">
    <location>
        <begin position="43"/>
        <end position="61"/>
    </location>
</feature>
<dbReference type="SMART" id="SM00212">
    <property type="entry name" value="UBCc"/>
    <property type="match status" value="1"/>
</dbReference>
<evidence type="ECO:0000313" key="3">
    <source>
        <dbReference type="EMBL" id="KAK5527478.1"/>
    </source>
</evidence>
<dbReference type="Proteomes" id="UP001345827">
    <property type="component" value="Unassembled WGS sequence"/>
</dbReference>
<dbReference type="Pfam" id="PF00179">
    <property type="entry name" value="UQ_con"/>
    <property type="match status" value="1"/>
</dbReference>
<dbReference type="PROSITE" id="PS50127">
    <property type="entry name" value="UBC_2"/>
    <property type="match status" value="1"/>
</dbReference>
<dbReference type="PANTHER" id="PTHR24068">
    <property type="entry name" value="UBIQUITIN-CONJUGATING ENZYME E2"/>
    <property type="match status" value="1"/>
</dbReference>
<proteinExistence type="predicted"/>
<sequence length="257" mass="28746">MLPSQSYNPFAHRAFDDLSINESFVTTETHRIEAESIRDQAADASSTHGSFNTALTQQSTDRLGLDRNEHESNSSWVGGSPQTRHLVAQQLITQSYSQPPPSNEGFSSQEKVAQRAKFLSIKERDASISPPRHPRTVGYDMRNNFRDATSMTSWPIYDNPWDLLCTFLGPDDTPSEGGIFFTRLAIPEEFPYKPPIVKFLTRVYHPNIDARGRVCADILGSMYSPALGLYRSLISVISILDDPNVDDPLVPENRSAI</sequence>
<evidence type="ECO:0000256" key="1">
    <source>
        <dbReference type="SAM" id="MobiDB-lite"/>
    </source>
</evidence>
<evidence type="ECO:0000313" key="4">
    <source>
        <dbReference type="Proteomes" id="UP001345827"/>
    </source>
</evidence>
<reference evidence="3 4" key="1">
    <citation type="submission" date="2023-06" db="EMBL/GenBank/DDBJ databases">
        <title>Black Yeasts Isolated from many extreme environments.</title>
        <authorList>
            <person name="Coleine C."/>
            <person name="Stajich J.E."/>
            <person name="Selbmann L."/>
        </authorList>
    </citation>
    <scope>NUCLEOTIDE SEQUENCE [LARGE SCALE GENOMIC DNA]</scope>
    <source>
        <strain evidence="3 4">CCFEE 5887</strain>
    </source>
</reference>
<keyword evidence="3" id="KW-0012">Acyltransferase</keyword>
<dbReference type="InterPro" id="IPR016135">
    <property type="entry name" value="UBQ-conjugating_enzyme/RWD"/>
</dbReference>
<keyword evidence="3" id="KW-0808">Transferase</keyword>
<dbReference type="EMBL" id="JAXLQG010000055">
    <property type="protein sequence ID" value="KAK5527478.1"/>
    <property type="molecule type" value="Genomic_DNA"/>
</dbReference>
<organism evidence="3 4">
    <name type="scientific">Vermiconidia calcicola</name>
    <dbReference type="NCBI Taxonomy" id="1690605"/>
    <lineage>
        <taxon>Eukaryota</taxon>
        <taxon>Fungi</taxon>
        <taxon>Dikarya</taxon>
        <taxon>Ascomycota</taxon>
        <taxon>Pezizomycotina</taxon>
        <taxon>Dothideomycetes</taxon>
        <taxon>Dothideomycetidae</taxon>
        <taxon>Mycosphaerellales</taxon>
        <taxon>Extremaceae</taxon>
        <taxon>Vermiconidia</taxon>
    </lineage>
</organism>
<dbReference type="InterPro" id="IPR000608">
    <property type="entry name" value="UBC"/>
</dbReference>
<dbReference type="GO" id="GO:0061631">
    <property type="term" value="F:ubiquitin conjugating enzyme activity"/>
    <property type="evidence" value="ECO:0007669"/>
    <property type="project" value="UniProtKB-EC"/>
</dbReference>
<gene>
    <name evidence="3" type="primary">UBE2D2</name>
    <name evidence="3" type="ORF">LTR25_011168</name>
</gene>